<dbReference type="SUPFAM" id="SSF53927">
    <property type="entry name" value="Cytidine deaminase-like"/>
    <property type="match status" value="1"/>
</dbReference>
<dbReference type="GO" id="GO:0008270">
    <property type="term" value="F:zinc ion binding"/>
    <property type="evidence" value="ECO:0007669"/>
    <property type="project" value="InterPro"/>
</dbReference>
<reference evidence="1" key="1">
    <citation type="submission" date="2017-12" db="EMBL/GenBank/DDBJ databases">
        <authorList>
            <person name="Thomas-White K."/>
            <person name="Wolfe A.J."/>
        </authorList>
    </citation>
    <scope>NUCLEOTIDE SEQUENCE</scope>
    <source>
        <strain evidence="1">UMB0763</strain>
    </source>
</reference>
<organism evidence="1 2">
    <name type="scientific">Corynebacterium pyruviciproducens</name>
    <dbReference type="NCBI Taxonomy" id="598660"/>
    <lineage>
        <taxon>Bacteria</taxon>
        <taxon>Bacillati</taxon>
        <taxon>Actinomycetota</taxon>
        <taxon>Actinomycetes</taxon>
        <taxon>Mycobacteriales</taxon>
        <taxon>Corynebacteriaceae</taxon>
        <taxon>Corynebacterium</taxon>
    </lineage>
</organism>
<dbReference type="InterPro" id="IPR016193">
    <property type="entry name" value="Cytidine_deaminase-like"/>
</dbReference>
<evidence type="ECO:0000313" key="1">
    <source>
        <dbReference type="EMBL" id="WOT01969.1"/>
    </source>
</evidence>
<dbReference type="AlphaFoldDB" id="A0AAF1BS76"/>
<reference evidence="1" key="2">
    <citation type="submission" date="2023-10" db="EMBL/GenBank/DDBJ databases">
        <authorList>
            <person name="Choi B."/>
        </authorList>
    </citation>
    <scope>NUCLEOTIDE SEQUENCE</scope>
    <source>
        <strain evidence="1">UMB0763</strain>
    </source>
</reference>
<dbReference type="PROSITE" id="PS00903">
    <property type="entry name" value="CYT_DCMP_DEAMINASES_1"/>
    <property type="match status" value="1"/>
</dbReference>
<accession>A0AAF1BS76</accession>
<dbReference type="InterPro" id="IPR016192">
    <property type="entry name" value="APOBEC/CMP_deaminase_Zn-bd"/>
</dbReference>
<dbReference type="EMBL" id="CP136958">
    <property type="protein sequence ID" value="WOT01969.1"/>
    <property type="molecule type" value="Genomic_DNA"/>
</dbReference>
<dbReference type="KEGG" id="cpyr:CYJ47_12075"/>
<dbReference type="RefSeq" id="WP_101678498.1">
    <property type="nucleotide sequence ID" value="NZ_CAMIHY010000089.1"/>
</dbReference>
<sequence length="144" mass="15162">MKIWEKNELLREVNRRCRAGGSAAGVRTSSGRIIAASAIGPLCAETIVLAQAREADPYGRVTGLLVMEDGEVVAPCGACRQHILDLDPTIEVVVAGEAIVTARDLLPFARVPATAIGATPRTAPGRETDEQPFTSYVSSFVAAS</sequence>
<proteinExistence type="predicted"/>
<dbReference type="Gene3D" id="3.40.140.10">
    <property type="entry name" value="Cytidine Deaminase, domain 2"/>
    <property type="match status" value="1"/>
</dbReference>
<dbReference type="Proteomes" id="UP000234560">
    <property type="component" value="Chromosome"/>
</dbReference>
<protein>
    <submittedName>
        <fullName evidence="1">Cytidine deaminase</fullName>
    </submittedName>
</protein>
<evidence type="ECO:0000313" key="2">
    <source>
        <dbReference type="Proteomes" id="UP000234560"/>
    </source>
</evidence>
<dbReference type="GO" id="GO:0016787">
    <property type="term" value="F:hydrolase activity"/>
    <property type="evidence" value="ECO:0007669"/>
    <property type="project" value="InterPro"/>
</dbReference>
<name>A0AAF1BS76_9CORY</name>
<gene>
    <name evidence="1" type="ORF">CYJ47_12075</name>
</gene>
<dbReference type="CDD" id="cd01283">
    <property type="entry name" value="cytidine_deaminase"/>
    <property type="match status" value="1"/>
</dbReference>